<keyword evidence="2" id="KW-1185">Reference proteome</keyword>
<dbReference type="AlphaFoldDB" id="A0A9J6P1J3"/>
<dbReference type="RefSeq" id="WP_250858767.1">
    <property type="nucleotide sequence ID" value="NZ_JAGSOJ010000002.1"/>
</dbReference>
<name>A0A9J6P1J3_9CLOT</name>
<dbReference type="Proteomes" id="UP001056429">
    <property type="component" value="Unassembled WGS sequence"/>
</dbReference>
<protein>
    <submittedName>
        <fullName evidence="1">Uncharacterized protein</fullName>
    </submittedName>
</protein>
<organism evidence="1 2">
    <name type="scientific">Oceanirhabdus seepicola</name>
    <dbReference type="NCBI Taxonomy" id="2828781"/>
    <lineage>
        <taxon>Bacteria</taxon>
        <taxon>Bacillati</taxon>
        <taxon>Bacillota</taxon>
        <taxon>Clostridia</taxon>
        <taxon>Eubacteriales</taxon>
        <taxon>Clostridiaceae</taxon>
        <taxon>Oceanirhabdus</taxon>
    </lineage>
</organism>
<evidence type="ECO:0000313" key="2">
    <source>
        <dbReference type="Proteomes" id="UP001056429"/>
    </source>
</evidence>
<proteinExistence type="predicted"/>
<accession>A0A9J6P1J3</accession>
<evidence type="ECO:0000313" key="1">
    <source>
        <dbReference type="EMBL" id="MCM1989741.1"/>
    </source>
</evidence>
<dbReference type="EMBL" id="JAGSOJ010000002">
    <property type="protein sequence ID" value="MCM1989741.1"/>
    <property type="molecule type" value="Genomic_DNA"/>
</dbReference>
<reference evidence="1" key="1">
    <citation type="journal article" date="2021" name="mSystems">
        <title>Bacteria and Archaea Synergistically Convert Glycine Betaine to Biogenic Methane in the Formosa Cold Seep of the South China Sea.</title>
        <authorList>
            <person name="Li L."/>
            <person name="Zhang W."/>
            <person name="Zhang S."/>
            <person name="Song L."/>
            <person name="Sun Q."/>
            <person name="Zhang H."/>
            <person name="Xiang H."/>
            <person name="Dong X."/>
        </authorList>
    </citation>
    <scope>NUCLEOTIDE SEQUENCE</scope>
    <source>
        <strain evidence="1">ZWT</strain>
    </source>
</reference>
<comment type="caution">
    <text evidence="1">The sequence shown here is derived from an EMBL/GenBank/DDBJ whole genome shotgun (WGS) entry which is preliminary data.</text>
</comment>
<gene>
    <name evidence="1" type="ORF">KDK92_08320</name>
</gene>
<sequence length="161" mass="17191">MSGYNDSRNGGCFCYIECYFIRIIKLLKQIRDCACNGGGNGGICKSNNTLINETDLTQVVVDISESAQLITAIIGSWQEQTGGSNLVTIEIGTGTTGMSASFSKVFEVDSFASVANEKEANFSFSLTHPLLVEPGTGESVKVRLTGPNIDTVKFNILSCDA</sequence>
<reference evidence="1" key="2">
    <citation type="submission" date="2021-04" db="EMBL/GenBank/DDBJ databases">
        <authorList>
            <person name="Dong X."/>
        </authorList>
    </citation>
    <scope>NUCLEOTIDE SEQUENCE</scope>
    <source>
        <strain evidence="1">ZWT</strain>
    </source>
</reference>